<dbReference type="EMBL" id="JAGYPE020000002">
    <property type="protein sequence ID" value="MCH6264367.1"/>
    <property type="molecule type" value="Genomic_DNA"/>
</dbReference>
<protein>
    <submittedName>
        <fullName evidence="9">ABC transporter permease subunit</fullName>
    </submittedName>
</protein>
<dbReference type="PANTHER" id="PTHR30465">
    <property type="entry name" value="INNER MEMBRANE ABC TRANSPORTER"/>
    <property type="match status" value="1"/>
</dbReference>
<feature type="transmembrane region" description="Helical" evidence="7">
    <location>
        <begin position="221"/>
        <end position="247"/>
    </location>
</feature>
<keyword evidence="2 7" id="KW-0813">Transport</keyword>
<comment type="similarity">
    <text evidence="7">Belongs to the binding-protein-dependent transport system permease family.</text>
</comment>
<evidence type="ECO:0000313" key="9">
    <source>
        <dbReference type="EMBL" id="MBS4185615.1"/>
    </source>
</evidence>
<dbReference type="InterPro" id="IPR000515">
    <property type="entry name" value="MetI-like"/>
</dbReference>
<evidence type="ECO:0000256" key="1">
    <source>
        <dbReference type="ARBA" id="ARBA00004651"/>
    </source>
</evidence>
<dbReference type="Gene3D" id="1.10.3720.10">
    <property type="entry name" value="MetI-like"/>
    <property type="match status" value="1"/>
</dbReference>
<keyword evidence="3" id="KW-1003">Cell membrane</keyword>
<dbReference type="Pfam" id="PF00528">
    <property type="entry name" value="BPD_transp_1"/>
    <property type="match status" value="1"/>
</dbReference>
<evidence type="ECO:0000313" key="11">
    <source>
        <dbReference type="Proteomes" id="UP000677265"/>
    </source>
</evidence>
<evidence type="ECO:0000313" key="10">
    <source>
        <dbReference type="EMBL" id="MCH6264367.1"/>
    </source>
</evidence>
<evidence type="ECO:0000256" key="4">
    <source>
        <dbReference type="ARBA" id="ARBA00022692"/>
    </source>
</evidence>
<proteinExistence type="inferred from homology"/>
<feature type="transmembrane region" description="Helical" evidence="7">
    <location>
        <begin position="254"/>
        <end position="279"/>
    </location>
</feature>
<accession>A0A942T544</accession>
<dbReference type="PANTHER" id="PTHR30465:SF44">
    <property type="entry name" value="ABC-TYPE DIPEPTIDE_OLIGOPEPTIDE TRANSPORT SYSTEM, PERMEASE COMPONENT"/>
    <property type="match status" value="1"/>
</dbReference>
<evidence type="ECO:0000256" key="5">
    <source>
        <dbReference type="ARBA" id="ARBA00022989"/>
    </source>
</evidence>
<gene>
    <name evidence="10" type="ORF">KHB02_002330</name>
    <name evidence="9" type="ORF">KHB02_29960</name>
</gene>
<comment type="caution">
    <text evidence="9">The sequence shown here is derived from an EMBL/GenBank/DDBJ whole genome shotgun (WGS) entry which is preliminary data.</text>
</comment>
<evidence type="ECO:0000256" key="3">
    <source>
        <dbReference type="ARBA" id="ARBA00022475"/>
    </source>
</evidence>
<dbReference type="SUPFAM" id="SSF161098">
    <property type="entry name" value="MetI-like"/>
    <property type="match status" value="1"/>
</dbReference>
<feature type="transmembrane region" description="Helical" evidence="7">
    <location>
        <begin position="156"/>
        <end position="175"/>
    </location>
</feature>
<dbReference type="Proteomes" id="UP000677265">
    <property type="component" value="Unassembled WGS sequence"/>
</dbReference>
<keyword evidence="5 7" id="KW-1133">Transmembrane helix</keyword>
<dbReference type="RefSeq" id="WP_213145457.1">
    <property type="nucleotide sequence ID" value="NZ_JAGYPE020000002.1"/>
</dbReference>
<name>A0A942T544_9BACI</name>
<keyword evidence="6 7" id="KW-0472">Membrane</keyword>
<feature type="domain" description="ABC transmembrane type-1" evidence="8">
    <location>
        <begin position="73"/>
        <end position="275"/>
    </location>
</feature>
<evidence type="ECO:0000256" key="6">
    <source>
        <dbReference type="ARBA" id="ARBA00023136"/>
    </source>
</evidence>
<dbReference type="CDD" id="cd06261">
    <property type="entry name" value="TM_PBP2"/>
    <property type="match status" value="1"/>
</dbReference>
<dbReference type="GO" id="GO:0005886">
    <property type="term" value="C:plasma membrane"/>
    <property type="evidence" value="ECO:0007669"/>
    <property type="project" value="UniProtKB-SubCell"/>
</dbReference>
<feature type="transmembrane region" description="Helical" evidence="7">
    <location>
        <begin position="73"/>
        <end position="98"/>
    </location>
</feature>
<evidence type="ECO:0000256" key="2">
    <source>
        <dbReference type="ARBA" id="ARBA00022448"/>
    </source>
</evidence>
<sequence length="290" mass="33005">MKRLIEWPVRLVLMVFGFLFVFNLPSLIGIGNTLTLHPDTFWKYVQENIQQLIQFGDTSYIDLFNEQSLPEGYAYTISIFASSLVAVIVFGLLAAMFVHIMPKKIGGFIKRGINFFEGVPDLMVIFIIQFFVITLYRETGLKFLQLYGVFGARPYVVPVVTVSFLPAMLFAQFIIKVLEEEKVKDYVQYSRAKGLSSLRILIVHMLRNTFPLFILQLRTSIWVILSNIFLIEFLFTLPGLTGILQLIVMRGGSFLGLVICLLLFILPLLVIEVLSLFAIKAVNRKESASI</sequence>
<dbReference type="EMBL" id="JAGYPE010000006">
    <property type="protein sequence ID" value="MBS4185615.1"/>
    <property type="molecule type" value="Genomic_DNA"/>
</dbReference>
<dbReference type="AlphaFoldDB" id="A0A942T544"/>
<comment type="subcellular location">
    <subcellularLocation>
        <location evidence="1 7">Cell membrane</location>
        <topology evidence="1 7">Multi-pass membrane protein</topology>
    </subcellularLocation>
</comment>
<keyword evidence="11" id="KW-1185">Reference proteome</keyword>
<dbReference type="InterPro" id="IPR035906">
    <property type="entry name" value="MetI-like_sf"/>
</dbReference>
<evidence type="ECO:0000256" key="7">
    <source>
        <dbReference type="RuleBase" id="RU363032"/>
    </source>
</evidence>
<dbReference type="PROSITE" id="PS50928">
    <property type="entry name" value="ABC_TM1"/>
    <property type="match status" value="1"/>
</dbReference>
<evidence type="ECO:0000259" key="8">
    <source>
        <dbReference type="PROSITE" id="PS50928"/>
    </source>
</evidence>
<reference evidence="9" key="1">
    <citation type="submission" date="2021-05" db="EMBL/GenBank/DDBJ databases">
        <title>Novel Bacillus species.</title>
        <authorList>
            <person name="Liu G."/>
        </authorList>
    </citation>
    <scope>NUCLEOTIDE SEQUENCE</scope>
    <source>
        <strain evidence="9 11">FJAT-50051</strain>
    </source>
</reference>
<dbReference type="GO" id="GO:0055085">
    <property type="term" value="P:transmembrane transport"/>
    <property type="evidence" value="ECO:0007669"/>
    <property type="project" value="InterPro"/>
</dbReference>
<feature type="transmembrane region" description="Helical" evidence="7">
    <location>
        <begin position="12"/>
        <end position="34"/>
    </location>
</feature>
<feature type="transmembrane region" description="Helical" evidence="7">
    <location>
        <begin position="119"/>
        <end position="136"/>
    </location>
</feature>
<organism evidence="9">
    <name type="scientific">Neobacillus citreus</name>
    <dbReference type="NCBI Taxonomy" id="2833578"/>
    <lineage>
        <taxon>Bacteria</taxon>
        <taxon>Bacillati</taxon>
        <taxon>Bacillota</taxon>
        <taxon>Bacilli</taxon>
        <taxon>Bacillales</taxon>
        <taxon>Bacillaceae</taxon>
        <taxon>Neobacillus</taxon>
    </lineage>
</organism>
<keyword evidence="4 7" id="KW-0812">Transmembrane</keyword>